<dbReference type="EMBL" id="QEAN01000002">
    <property type="protein sequence ID" value="TPX54892.1"/>
    <property type="molecule type" value="Genomic_DNA"/>
</dbReference>
<evidence type="ECO:0000256" key="4">
    <source>
        <dbReference type="ARBA" id="ARBA00022737"/>
    </source>
</evidence>
<evidence type="ECO:0000259" key="11">
    <source>
        <dbReference type="Pfam" id="PF25295"/>
    </source>
</evidence>
<keyword evidence="8" id="KW-0732">Signal</keyword>
<comment type="caution">
    <text evidence="12">The sequence shown here is derived from an EMBL/GenBank/DDBJ whole genome shotgun (WGS) entry which is preliminary data.</text>
</comment>
<dbReference type="SMART" id="SM00320">
    <property type="entry name" value="WD40"/>
    <property type="match status" value="5"/>
</dbReference>
<dbReference type="InterPro" id="IPR056153">
    <property type="entry name" value="Beta-prop_IFT122_1st"/>
</dbReference>
<dbReference type="InterPro" id="IPR036322">
    <property type="entry name" value="WD40_repeat_dom_sf"/>
</dbReference>
<gene>
    <name evidence="12" type="ORF">SeMB42_g00094</name>
</gene>
<name>A0A507DUD3_9FUNG</name>
<dbReference type="VEuPathDB" id="FungiDB:SeMB42_g00094"/>
<evidence type="ECO:0000256" key="5">
    <source>
        <dbReference type="ARBA" id="ARBA00023069"/>
    </source>
</evidence>
<evidence type="ECO:0000313" key="12">
    <source>
        <dbReference type="EMBL" id="TPX54892.1"/>
    </source>
</evidence>
<feature type="domain" description="IFT122 first beta-propeller" evidence="10">
    <location>
        <begin position="103"/>
        <end position="279"/>
    </location>
</feature>
<evidence type="ECO:0000313" key="13">
    <source>
        <dbReference type="Proteomes" id="UP000317494"/>
    </source>
</evidence>
<dbReference type="PANTHER" id="PTHR12764">
    <property type="entry name" value="WD REPEAT DOMAIN-RELATED"/>
    <property type="match status" value="1"/>
</dbReference>
<evidence type="ECO:0000259" key="9">
    <source>
        <dbReference type="Pfam" id="PF23377"/>
    </source>
</evidence>
<feature type="domain" description="Intraflagellar transport protein 122 homolog TPR" evidence="11">
    <location>
        <begin position="487"/>
        <end position="873"/>
    </location>
</feature>
<feature type="chain" id="PRO_5021240218" description="Intraflagellar transport protein 122 homolog" evidence="8">
    <location>
        <begin position="23"/>
        <end position="1152"/>
    </location>
</feature>
<dbReference type="Gene3D" id="2.130.10.10">
    <property type="entry name" value="YVTN repeat-like/Quinoprotein amine dehydrogenase"/>
    <property type="match status" value="2"/>
</dbReference>
<protein>
    <recommendedName>
        <fullName evidence="2">Intraflagellar transport protein 122 homolog</fullName>
    </recommendedName>
</protein>
<dbReference type="CDD" id="cd16448">
    <property type="entry name" value="RING-H2"/>
    <property type="match status" value="1"/>
</dbReference>
<dbReference type="PROSITE" id="PS50294">
    <property type="entry name" value="WD_REPEATS_REGION"/>
    <property type="match status" value="1"/>
</dbReference>
<keyword evidence="5" id="KW-0969">Cilium</keyword>
<dbReference type="Pfam" id="PF25295">
    <property type="entry name" value="TPR_IFT122"/>
    <property type="match status" value="1"/>
</dbReference>
<dbReference type="AlphaFoldDB" id="A0A507DUD3"/>
<dbReference type="GO" id="GO:0061512">
    <property type="term" value="P:protein localization to cilium"/>
    <property type="evidence" value="ECO:0007669"/>
    <property type="project" value="TreeGrafter"/>
</dbReference>
<evidence type="ECO:0000256" key="2">
    <source>
        <dbReference type="ARBA" id="ARBA00019442"/>
    </source>
</evidence>
<accession>A0A507DUD3</accession>
<dbReference type="GO" id="GO:0097730">
    <property type="term" value="C:non-motile cilium"/>
    <property type="evidence" value="ECO:0007669"/>
    <property type="project" value="TreeGrafter"/>
</dbReference>
<dbReference type="Pfam" id="PF23377">
    <property type="entry name" value="Beta-prop_IFT122_2nd"/>
    <property type="match status" value="2"/>
</dbReference>
<evidence type="ECO:0000256" key="1">
    <source>
        <dbReference type="ARBA" id="ARBA00004138"/>
    </source>
</evidence>
<dbReference type="InterPro" id="IPR015943">
    <property type="entry name" value="WD40/YVTN_repeat-like_dom_sf"/>
</dbReference>
<evidence type="ECO:0000256" key="6">
    <source>
        <dbReference type="ARBA" id="ARBA00023273"/>
    </source>
</evidence>
<evidence type="ECO:0000256" key="3">
    <source>
        <dbReference type="ARBA" id="ARBA00022574"/>
    </source>
</evidence>
<comment type="subcellular location">
    <subcellularLocation>
        <location evidence="1">Cell projection</location>
        <location evidence="1">Cilium</location>
    </subcellularLocation>
</comment>
<feature type="domain" description="IFT122 second beta-propeller" evidence="9">
    <location>
        <begin position="395"/>
        <end position="466"/>
    </location>
</feature>
<dbReference type="GO" id="GO:1905515">
    <property type="term" value="P:non-motile cilium assembly"/>
    <property type="evidence" value="ECO:0007669"/>
    <property type="project" value="TreeGrafter"/>
</dbReference>
<dbReference type="SUPFAM" id="SSF50978">
    <property type="entry name" value="WD40 repeat-like"/>
    <property type="match status" value="1"/>
</dbReference>
<keyword evidence="3 7" id="KW-0853">WD repeat</keyword>
<dbReference type="PANTHER" id="PTHR12764:SF4">
    <property type="entry name" value="INTRAFLAGELLAR TRANSPORT PROTEIN 122 HOMOLOG"/>
    <property type="match status" value="1"/>
</dbReference>
<organism evidence="12 13">
    <name type="scientific">Synchytrium endobioticum</name>
    <dbReference type="NCBI Taxonomy" id="286115"/>
    <lineage>
        <taxon>Eukaryota</taxon>
        <taxon>Fungi</taxon>
        <taxon>Fungi incertae sedis</taxon>
        <taxon>Chytridiomycota</taxon>
        <taxon>Chytridiomycota incertae sedis</taxon>
        <taxon>Chytridiomycetes</taxon>
        <taxon>Synchytriales</taxon>
        <taxon>Synchytriaceae</taxon>
        <taxon>Synchytrium</taxon>
    </lineage>
</organism>
<dbReference type="Gene3D" id="1.25.40.470">
    <property type="match status" value="1"/>
</dbReference>
<dbReference type="GO" id="GO:0030991">
    <property type="term" value="C:intraciliary transport particle A"/>
    <property type="evidence" value="ECO:0007669"/>
    <property type="project" value="TreeGrafter"/>
</dbReference>
<dbReference type="InterPro" id="IPR056152">
    <property type="entry name" value="Beta-prop_IFT122_2nd"/>
</dbReference>
<feature type="repeat" description="WD" evidence="7">
    <location>
        <begin position="138"/>
        <end position="179"/>
    </location>
</feature>
<keyword evidence="4" id="KW-0677">Repeat</keyword>
<reference evidence="12 13" key="1">
    <citation type="journal article" date="2019" name="Sci. Rep.">
        <title>Comparative genomics of chytrid fungi reveal insights into the obligate biotrophic and pathogenic lifestyle of Synchytrium endobioticum.</title>
        <authorList>
            <person name="van de Vossenberg B.T.L.H."/>
            <person name="Warris S."/>
            <person name="Nguyen H.D.T."/>
            <person name="van Gent-Pelzer M.P.E."/>
            <person name="Joly D.L."/>
            <person name="van de Geest H.C."/>
            <person name="Bonants P.J.M."/>
            <person name="Smith D.S."/>
            <person name="Levesque C.A."/>
            <person name="van der Lee T.A.J."/>
        </authorList>
    </citation>
    <scope>NUCLEOTIDE SEQUENCE [LARGE SCALE GENOMIC DNA]</scope>
    <source>
        <strain evidence="12 13">MB42</strain>
    </source>
</reference>
<dbReference type="Proteomes" id="UP000317494">
    <property type="component" value="Unassembled WGS sequence"/>
</dbReference>
<evidence type="ECO:0000256" key="7">
    <source>
        <dbReference type="PROSITE-ProRule" id="PRU00221"/>
    </source>
</evidence>
<proteinExistence type="predicted"/>
<keyword evidence="13" id="KW-1185">Reference proteome</keyword>
<dbReference type="InterPro" id="IPR039857">
    <property type="entry name" value="Ift122/121"/>
</dbReference>
<evidence type="ECO:0000259" key="10">
    <source>
        <dbReference type="Pfam" id="PF23381"/>
    </source>
</evidence>
<feature type="domain" description="IFT122 second beta-propeller" evidence="9">
    <location>
        <begin position="313"/>
        <end position="384"/>
    </location>
</feature>
<dbReference type="GO" id="GO:0035721">
    <property type="term" value="P:intraciliary retrograde transport"/>
    <property type="evidence" value="ECO:0007669"/>
    <property type="project" value="TreeGrafter"/>
</dbReference>
<feature type="signal peptide" evidence="8">
    <location>
        <begin position="1"/>
        <end position="22"/>
    </location>
</feature>
<sequence>MLLFLLWMSCCQVSMEWDSAKSSRCDTLTHSRHPIPHIAGTAPRGETPSRSHLHYLASSPPRHVGGHKNNHTRFEPDWPLQVHMRSSVSWIDPIGSSTGPVPIYDLAFKPPDGCQLLAAAGSEVLVYDAERGHLLTSLKAHKETVYTVQFSADGNRFASGSADNTVIIWSVATGAGVPYEAVGKYSHSDSVQCVAWSPTTAVLLSGTANEIGLWSAEQKGVTRIKVNSKVLVASWNCSGSHFALGHFNGMVSVRSRTGEEVTKIDRGPNPVWSLAYCPAQDILAVSDWSQRLAFFQTDGKPVSKERALAFDACVIQHLLTQQRARIKCRDHVKKIAIYKDRLAVQLSDRIIVYELTHNEPTDLHYKIKEKLLKTLECNLLVVIKCGNGLWMPLSDNPFQIPVVNIGSSVRCLDISMNRSKVAVVDEQNTVFVYDIKTHDLLYQLPNGTSVAWNTDMEDMLCYNGDGFKGSRIFCLNAYTMTTVDIPQTATLEGYLTNRDFETAYSVACLGVTDADWRRLAFEAIESLALEVARKAFVRLRDLPYVDLLRSFERSKAEGKNQPDLFLAEIYAYSGRYHEAAKLFKRCGHSDKAIEMYTELNMWDFATQVAEETKANPTDILAKKAQMLEEQKDATAAAATYVDLGDYSKAIDLYVADVAYDKLIDIVRRVDRSETKTLSRCYDVFKTAAQYEYAAETLVKLKDIGHLLDLHIEREKWDEAFKIIQIHPEYASQVQVPYANWLAANNRYEEAQVFYRKAGRLDQAFQVLEGLAQSAIVSCRFDDAAYHYWTLASEQLDLLPAEVEAGHLDETEKSALAGFAKHLELAKVYYAYHHVRKFIHDPFTVHMPETLLSMARFVLYHGVRDKPLPPGVSKAHVLFAAARLGRVLGANQLARTCFDKLQHLRFPFQWTEAVEIGALTIRGRTASDAESLLPVCPACMAVGVLLDETGARCRSCLEPTVWSFYSFDALPLAQFEPEPGVSVAEAVELLSLDPRGGKAVVFGGDDDGPSWRDLVEMRRDGNETAPRKSRAGKTEKVVKSSETVTLSNSSGLNLHTDRHVEGLLLNGGHSVSDYEPPRLSRKELQAIPPMHSFVVDWGRKCIPARFYRLVVPEAPVAICKSCKHFFHEEEWIHHTKMAGACPFCRASIKKSSV</sequence>
<dbReference type="Pfam" id="PF23381">
    <property type="entry name" value="Beta-prop_IFT122_1st"/>
    <property type="match status" value="1"/>
</dbReference>
<evidence type="ECO:0000256" key="8">
    <source>
        <dbReference type="SAM" id="SignalP"/>
    </source>
</evidence>
<dbReference type="InterPro" id="IPR001680">
    <property type="entry name" value="WD40_rpt"/>
</dbReference>
<keyword evidence="6" id="KW-0966">Cell projection</keyword>
<dbReference type="STRING" id="286115.A0A507DUD3"/>
<dbReference type="PROSITE" id="PS50082">
    <property type="entry name" value="WD_REPEATS_2"/>
    <property type="match status" value="1"/>
</dbReference>
<dbReference type="InterPro" id="IPR057411">
    <property type="entry name" value="TPR_IFT122"/>
</dbReference>